<evidence type="ECO:0000313" key="1">
    <source>
        <dbReference type="EMBL" id="XAH73888.1"/>
    </source>
</evidence>
<protein>
    <submittedName>
        <fullName evidence="1">Uncharacterized protein</fullName>
    </submittedName>
</protein>
<gene>
    <name evidence="1" type="ORF">V6984_20685</name>
</gene>
<sequence>MKMSLEKKIASKITDVALDTVKNTVGKSIPALAHEVEMPESVRKEFISKDIEA</sequence>
<reference evidence="1 2" key="1">
    <citation type="submission" date="2024-02" db="EMBL/GenBank/DDBJ databases">
        <title>Bacterial strain from lacustrine sediment.</title>
        <authorList>
            <person name="Petit C."/>
            <person name="Fadhlaoui K."/>
        </authorList>
    </citation>
    <scope>NUCLEOTIDE SEQUENCE [LARGE SCALE GENOMIC DNA]</scope>
    <source>
        <strain evidence="1 2">IPX-CK</strain>
    </source>
</reference>
<name>A0ABZ3EWZ4_9FIRM</name>
<proteinExistence type="predicted"/>
<evidence type="ECO:0000313" key="2">
    <source>
        <dbReference type="Proteomes" id="UP001451571"/>
    </source>
</evidence>
<keyword evidence="2" id="KW-1185">Reference proteome</keyword>
<dbReference type="EMBL" id="CP146256">
    <property type="protein sequence ID" value="XAH73888.1"/>
    <property type="molecule type" value="Genomic_DNA"/>
</dbReference>
<dbReference type="RefSeq" id="WP_342757489.1">
    <property type="nucleotide sequence ID" value="NZ_CP146256.1"/>
</dbReference>
<organism evidence="1 2">
    <name type="scientific">Kineothrix sedimenti</name>
    <dbReference type="NCBI Taxonomy" id="3123317"/>
    <lineage>
        <taxon>Bacteria</taxon>
        <taxon>Bacillati</taxon>
        <taxon>Bacillota</taxon>
        <taxon>Clostridia</taxon>
        <taxon>Lachnospirales</taxon>
        <taxon>Lachnospiraceae</taxon>
        <taxon>Kineothrix</taxon>
    </lineage>
</organism>
<dbReference type="Proteomes" id="UP001451571">
    <property type="component" value="Chromosome"/>
</dbReference>
<accession>A0ABZ3EWZ4</accession>